<dbReference type="InterPro" id="IPR059116">
    <property type="entry name" value="P2X_receptor"/>
</dbReference>
<dbReference type="OrthoDB" id="494673at2759"/>
<dbReference type="Gene3D" id="2.60.490.10">
    <property type="entry name" value="atp-gated p2x4 ion channel domain"/>
    <property type="match status" value="1"/>
</dbReference>
<reference evidence="11" key="1">
    <citation type="submission" date="2021-02" db="EMBL/GenBank/DDBJ databases">
        <authorList>
            <person name="Nowell W R."/>
        </authorList>
    </citation>
    <scope>NUCLEOTIDE SEQUENCE</scope>
</reference>
<comment type="similarity">
    <text evidence="2">Belongs to the P2X receptor family.</text>
</comment>
<keyword evidence="9" id="KW-0407">Ion channel</keyword>
<evidence type="ECO:0000256" key="2">
    <source>
        <dbReference type="ARBA" id="ARBA00009848"/>
    </source>
</evidence>
<proteinExistence type="inferred from homology"/>
<keyword evidence="7 10" id="KW-0472">Membrane</keyword>
<evidence type="ECO:0000256" key="8">
    <source>
        <dbReference type="ARBA" id="ARBA00023286"/>
    </source>
</evidence>
<evidence type="ECO:0000313" key="12">
    <source>
        <dbReference type="Proteomes" id="UP000663852"/>
    </source>
</evidence>
<evidence type="ECO:0000256" key="4">
    <source>
        <dbReference type="ARBA" id="ARBA00022692"/>
    </source>
</evidence>
<dbReference type="GO" id="GO:0098794">
    <property type="term" value="C:postsynapse"/>
    <property type="evidence" value="ECO:0007669"/>
    <property type="project" value="GOC"/>
</dbReference>
<dbReference type="InterPro" id="IPR027309">
    <property type="entry name" value="P2X_extracellular_dom_sf"/>
</dbReference>
<keyword evidence="4 10" id="KW-0812">Transmembrane</keyword>
<dbReference type="AlphaFoldDB" id="A0A813YMG4"/>
<dbReference type="PANTHER" id="PTHR10125:SF31">
    <property type="entry name" value="P2X RECEPTOR E"/>
    <property type="match status" value="1"/>
</dbReference>
<keyword evidence="5 10" id="KW-1133">Transmembrane helix</keyword>
<comment type="caution">
    <text evidence="11">The sequence shown here is derived from an EMBL/GenBank/DDBJ whole genome shotgun (WGS) entry which is preliminary data.</text>
</comment>
<evidence type="ECO:0000256" key="7">
    <source>
        <dbReference type="ARBA" id="ARBA00023136"/>
    </source>
</evidence>
<evidence type="ECO:0000256" key="6">
    <source>
        <dbReference type="ARBA" id="ARBA00023065"/>
    </source>
</evidence>
<dbReference type="PANTHER" id="PTHR10125">
    <property type="entry name" value="P2X PURINOCEPTOR"/>
    <property type="match status" value="1"/>
</dbReference>
<dbReference type="Gene3D" id="1.10.287.940">
    <property type="entry name" value="atp-gated p2x4 ion channel"/>
    <property type="match status" value="1"/>
</dbReference>
<name>A0A813YMG4_ADIRI</name>
<feature type="transmembrane region" description="Helical" evidence="10">
    <location>
        <begin position="29"/>
        <end position="50"/>
    </location>
</feature>
<evidence type="ECO:0000256" key="1">
    <source>
        <dbReference type="ARBA" id="ARBA00004308"/>
    </source>
</evidence>
<comment type="subcellular location">
    <subcellularLocation>
        <location evidence="1">Endomembrane system</location>
    </subcellularLocation>
</comment>
<evidence type="ECO:0000256" key="3">
    <source>
        <dbReference type="ARBA" id="ARBA00022448"/>
    </source>
</evidence>
<dbReference type="GO" id="GO:0012505">
    <property type="term" value="C:endomembrane system"/>
    <property type="evidence" value="ECO:0007669"/>
    <property type="project" value="UniProtKB-SubCell"/>
</dbReference>
<dbReference type="EMBL" id="CAJNOJ010000030">
    <property type="protein sequence ID" value="CAF0886395.1"/>
    <property type="molecule type" value="Genomic_DNA"/>
</dbReference>
<dbReference type="GO" id="GO:0070588">
    <property type="term" value="P:calcium ion transmembrane transport"/>
    <property type="evidence" value="ECO:0007669"/>
    <property type="project" value="TreeGrafter"/>
</dbReference>
<keyword evidence="8" id="KW-1071">Ligand-gated ion channel</keyword>
<dbReference type="GO" id="GO:0016020">
    <property type="term" value="C:membrane"/>
    <property type="evidence" value="ECO:0007669"/>
    <property type="project" value="TreeGrafter"/>
</dbReference>
<sequence length="379" mass="44673">MHHKNLTYYENEFTWGSPPPKVVRFEVKWVGFLSLLVRLLLAVACLCLMFQRSSYQIFDRSPISTVTIKVKHADSCTNIKLNSFLNSTCTRTSYDVNDFIIPATENAAVTITTRVVEMEHVLKSCHNATLRRNSTLYPSTKHQCFHRSRCILPPYHRQRNLFYRNRLCWFKLPTSRTHFNFEALDYIIFIKHFVEFTQLDVKRYNLLSKQLSREYLDTCEYDQHDHPLCPKFRLLKILQMTNTDPDEYDSMFFYGSLIEIRISWKCNLDFPLKYCEPTYNFERLDVRPYDSNPYDPGSNFLISRHFFRPNDQELHRLHTQIYNIHIVVSVTGEAGQFDLFQTTTSIGSFLGIFGTGAIVCDLLASFLSNFRRVRYDSQV</sequence>
<evidence type="ECO:0000256" key="10">
    <source>
        <dbReference type="SAM" id="Phobius"/>
    </source>
</evidence>
<keyword evidence="6" id="KW-0406">Ion transport</keyword>
<organism evidence="11 12">
    <name type="scientific">Adineta ricciae</name>
    <name type="common">Rotifer</name>
    <dbReference type="NCBI Taxonomy" id="249248"/>
    <lineage>
        <taxon>Eukaryota</taxon>
        <taxon>Metazoa</taxon>
        <taxon>Spiralia</taxon>
        <taxon>Gnathifera</taxon>
        <taxon>Rotifera</taxon>
        <taxon>Eurotatoria</taxon>
        <taxon>Bdelloidea</taxon>
        <taxon>Adinetida</taxon>
        <taxon>Adinetidae</taxon>
        <taxon>Adineta</taxon>
    </lineage>
</organism>
<evidence type="ECO:0000313" key="11">
    <source>
        <dbReference type="EMBL" id="CAF0886395.1"/>
    </source>
</evidence>
<protein>
    <submittedName>
        <fullName evidence="11">Uncharacterized protein</fullName>
    </submittedName>
</protein>
<evidence type="ECO:0000256" key="9">
    <source>
        <dbReference type="ARBA" id="ARBA00023303"/>
    </source>
</evidence>
<gene>
    <name evidence="11" type="ORF">EDS130_LOCUS9048</name>
</gene>
<dbReference type="Proteomes" id="UP000663852">
    <property type="component" value="Unassembled WGS sequence"/>
</dbReference>
<evidence type="ECO:0000256" key="5">
    <source>
        <dbReference type="ARBA" id="ARBA00022989"/>
    </source>
</evidence>
<dbReference type="GO" id="GO:0004931">
    <property type="term" value="F:extracellularly ATP-gated monoatomic cation channel activity"/>
    <property type="evidence" value="ECO:0007669"/>
    <property type="project" value="TreeGrafter"/>
</dbReference>
<accession>A0A813YMG4</accession>
<keyword evidence="3" id="KW-0813">Transport</keyword>
<dbReference type="Pfam" id="PF00864">
    <property type="entry name" value="P2X_receptor"/>
    <property type="match status" value="2"/>
</dbReference>